<protein>
    <submittedName>
        <fullName evidence="1">PA2817 family protein</fullName>
    </submittedName>
</protein>
<dbReference type="Proteomes" id="UP001169760">
    <property type="component" value="Unassembled WGS sequence"/>
</dbReference>
<evidence type="ECO:0000313" key="2">
    <source>
        <dbReference type="Proteomes" id="UP001169760"/>
    </source>
</evidence>
<evidence type="ECO:0000313" key="1">
    <source>
        <dbReference type="EMBL" id="MDO6422875.1"/>
    </source>
</evidence>
<comment type="caution">
    <text evidence="1">The sequence shown here is derived from an EMBL/GenBank/DDBJ whole genome shotgun (WGS) entry which is preliminary data.</text>
</comment>
<sequence>MSESLDPSVAIKQYHQALIVQFKNQLTIYKDELDEDDTVFTQLLDALCEDINTADGEVPTGQKFISTMVARYPQLTPRLPRDLFWYFGGDCLHYVEDKELENFQALEEAFYALATTTPITEQSYAHLRESFFAATPINK</sequence>
<proteinExistence type="predicted"/>
<dbReference type="RefSeq" id="WP_303492750.1">
    <property type="nucleotide sequence ID" value="NZ_JAUOPB010000007.1"/>
</dbReference>
<reference evidence="1" key="1">
    <citation type="submission" date="2023-07" db="EMBL/GenBank/DDBJ databases">
        <title>Genome content predicts the carbon catabolic preferences of heterotrophic bacteria.</title>
        <authorList>
            <person name="Gralka M."/>
        </authorList>
    </citation>
    <scope>NUCLEOTIDE SEQUENCE</scope>
    <source>
        <strain evidence="1">I3M17_2</strain>
    </source>
</reference>
<accession>A0AAW7X5Q8</accession>
<dbReference type="InterPro" id="IPR048156">
    <property type="entry name" value="PA2817-like"/>
</dbReference>
<organism evidence="1 2">
    <name type="scientific">Saccharophagus degradans</name>
    <dbReference type="NCBI Taxonomy" id="86304"/>
    <lineage>
        <taxon>Bacteria</taxon>
        <taxon>Pseudomonadati</taxon>
        <taxon>Pseudomonadota</taxon>
        <taxon>Gammaproteobacteria</taxon>
        <taxon>Cellvibrionales</taxon>
        <taxon>Cellvibrionaceae</taxon>
        <taxon>Saccharophagus</taxon>
    </lineage>
</organism>
<name>A0AAW7X5Q8_9GAMM</name>
<dbReference type="AlphaFoldDB" id="A0AAW7X5Q8"/>
<dbReference type="NCBIfam" id="NF041512">
    <property type="entry name" value="PA2817_fam"/>
    <property type="match status" value="1"/>
</dbReference>
<dbReference type="EMBL" id="JAUOPB010000007">
    <property type="protein sequence ID" value="MDO6422875.1"/>
    <property type="molecule type" value="Genomic_DNA"/>
</dbReference>
<gene>
    <name evidence="1" type="ORF">Q4521_10355</name>
</gene>